<comment type="similarity">
    <text evidence="2 4">Belongs to the MoeA family.</text>
</comment>
<keyword evidence="4" id="KW-0479">Metal-binding</keyword>
<dbReference type="InterPro" id="IPR001453">
    <property type="entry name" value="MoaB/Mog_dom"/>
</dbReference>
<dbReference type="PANTHER" id="PTHR10192:SF5">
    <property type="entry name" value="GEPHYRIN"/>
    <property type="match status" value="1"/>
</dbReference>
<keyword evidence="4" id="KW-0501">Molybdenum cofactor biosynthesis</keyword>
<reference evidence="6" key="2">
    <citation type="submission" date="2021-08" db="EMBL/GenBank/DDBJ databases">
        <authorList>
            <person name="Tani A."/>
            <person name="Ola A."/>
            <person name="Ogura Y."/>
            <person name="Katsura K."/>
            <person name="Hayashi T."/>
        </authorList>
    </citation>
    <scope>NUCLEOTIDE SEQUENCE</scope>
    <source>
        <strain evidence="6">DSM 17168</strain>
    </source>
</reference>
<keyword evidence="4" id="KW-0808">Transferase</keyword>
<dbReference type="Proteomes" id="UP001055153">
    <property type="component" value="Unassembled WGS sequence"/>
</dbReference>
<dbReference type="Gene3D" id="2.40.340.10">
    <property type="entry name" value="MoeA, C-terminal, domain IV"/>
    <property type="match status" value="1"/>
</dbReference>
<sequence length="364" mass="35851">MTPRLASATLMPLADALARLAWPPVPARAVPVAEAVGAVAAADVLAPHPLPRGRTALRDGFAVRAADVTGASPYAPVPLPAPPDWVEAGAALPPGTDTVLPPEALAGDEAVADAPAGEGTRAAGADVAAGALVAAGERVSALHAAGLALAGVATLAVRSPRLALLVTGETAPDALSPLVAALLAREGARVCATIPVPDDPAAIAAGIAAAQADAVLVLGGTGFGRGDRSAEGLARAGSLAAHGIGLRPGETAGFGEAGGRPVLLLPGRPDAMLAATLALARPLAAALAGRRAEAGTVRLPLLRKLSSVIGLSEIVFLRRQDQGVLPLGGAEIPLHSLLRADGAVLVPPDIEGYAGGTMIEMLPL</sequence>
<dbReference type="EC" id="2.10.1.1" evidence="4"/>
<feature type="domain" description="MoaB/Mog" evidence="5">
    <location>
        <begin position="163"/>
        <end position="286"/>
    </location>
</feature>
<dbReference type="SUPFAM" id="SSF63882">
    <property type="entry name" value="MoeA N-terminal region -like"/>
    <property type="match status" value="1"/>
</dbReference>
<dbReference type="PANTHER" id="PTHR10192">
    <property type="entry name" value="MOLYBDOPTERIN BIOSYNTHESIS PROTEIN"/>
    <property type="match status" value="1"/>
</dbReference>
<evidence type="ECO:0000256" key="2">
    <source>
        <dbReference type="ARBA" id="ARBA00010763"/>
    </source>
</evidence>
<dbReference type="Pfam" id="PF03453">
    <property type="entry name" value="MoeA_N"/>
    <property type="match status" value="1"/>
</dbReference>
<dbReference type="InterPro" id="IPR036425">
    <property type="entry name" value="MoaB/Mog-like_dom_sf"/>
</dbReference>
<comment type="catalytic activity">
    <reaction evidence="3">
        <text>adenylyl-molybdopterin + molybdate = Mo-molybdopterin + AMP + H(+)</text>
        <dbReference type="Rhea" id="RHEA:35047"/>
        <dbReference type="ChEBI" id="CHEBI:15378"/>
        <dbReference type="ChEBI" id="CHEBI:36264"/>
        <dbReference type="ChEBI" id="CHEBI:62727"/>
        <dbReference type="ChEBI" id="CHEBI:71302"/>
        <dbReference type="ChEBI" id="CHEBI:456215"/>
        <dbReference type="EC" id="2.10.1.1"/>
    </reaction>
</comment>
<dbReference type="InterPro" id="IPR038987">
    <property type="entry name" value="MoeA-like"/>
</dbReference>
<keyword evidence="4" id="KW-0460">Magnesium</keyword>
<organism evidence="6 7">
    <name type="scientific">Methylobacterium isbiliense</name>
    <dbReference type="NCBI Taxonomy" id="315478"/>
    <lineage>
        <taxon>Bacteria</taxon>
        <taxon>Pseudomonadati</taxon>
        <taxon>Pseudomonadota</taxon>
        <taxon>Alphaproteobacteria</taxon>
        <taxon>Hyphomicrobiales</taxon>
        <taxon>Methylobacteriaceae</taxon>
        <taxon>Methylobacterium</taxon>
    </lineage>
</organism>
<keyword evidence="4" id="KW-0500">Molybdenum</keyword>
<dbReference type="InterPro" id="IPR036688">
    <property type="entry name" value="MoeA_C_domain_IV_sf"/>
</dbReference>
<evidence type="ECO:0000256" key="4">
    <source>
        <dbReference type="RuleBase" id="RU365090"/>
    </source>
</evidence>
<keyword evidence="7" id="KW-1185">Reference proteome</keyword>
<dbReference type="Gene3D" id="3.90.105.10">
    <property type="entry name" value="Molybdopterin biosynthesis moea protein, domain 2"/>
    <property type="match status" value="1"/>
</dbReference>
<comment type="cofactor">
    <cofactor evidence="4">
        <name>Mg(2+)</name>
        <dbReference type="ChEBI" id="CHEBI:18420"/>
    </cofactor>
</comment>
<accession>A0ABQ4SE74</accession>
<evidence type="ECO:0000313" key="7">
    <source>
        <dbReference type="Proteomes" id="UP001055153"/>
    </source>
</evidence>
<dbReference type="SMART" id="SM00852">
    <property type="entry name" value="MoCF_biosynth"/>
    <property type="match status" value="1"/>
</dbReference>
<evidence type="ECO:0000259" key="5">
    <source>
        <dbReference type="SMART" id="SM00852"/>
    </source>
</evidence>
<dbReference type="InterPro" id="IPR005110">
    <property type="entry name" value="MoeA_linker/N"/>
</dbReference>
<evidence type="ECO:0000313" key="6">
    <source>
        <dbReference type="EMBL" id="GJE00108.1"/>
    </source>
</evidence>
<comment type="function">
    <text evidence="1 4">Catalyzes the insertion of molybdate into adenylated molybdopterin with the concomitant release of AMP.</text>
</comment>
<reference evidence="6" key="1">
    <citation type="journal article" date="2021" name="Front. Microbiol.">
        <title>Comprehensive Comparative Genomics and Phenotyping of Methylobacterium Species.</title>
        <authorList>
            <person name="Alessa O."/>
            <person name="Ogura Y."/>
            <person name="Fujitani Y."/>
            <person name="Takami H."/>
            <person name="Hayashi T."/>
            <person name="Sahin N."/>
            <person name="Tani A."/>
        </authorList>
    </citation>
    <scope>NUCLEOTIDE SEQUENCE</scope>
    <source>
        <strain evidence="6">DSM 17168</strain>
    </source>
</reference>
<dbReference type="InterPro" id="IPR036135">
    <property type="entry name" value="MoeA_linker/N_sf"/>
</dbReference>
<gene>
    <name evidence="6" type="ORF">GMJLKIPL_2026</name>
</gene>
<dbReference type="Pfam" id="PF00994">
    <property type="entry name" value="MoCF_biosynth"/>
    <property type="match status" value="1"/>
</dbReference>
<comment type="caution">
    <text evidence="6">The sequence shown here is derived from an EMBL/GenBank/DDBJ whole genome shotgun (WGS) entry which is preliminary data.</text>
</comment>
<dbReference type="SUPFAM" id="SSF63867">
    <property type="entry name" value="MoeA C-terminal domain-like"/>
    <property type="match status" value="1"/>
</dbReference>
<name>A0ABQ4SE74_9HYPH</name>
<comment type="pathway">
    <text evidence="4">Cofactor biosynthesis; molybdopterin biosynthesis.</text>
</comment>
<evidence type="ECO:0000256" key="1">
    <source>
        <dbReference type="ARBA" id="ARBA00002901"/>
    </source>
</evidence>
<evidence type="ECO:0000256" key="3">
    <source>
        <dbReference type="ARBA" id="ARBA00047317"/>
    </source>
</evidence>
<dbReference type="EMBL" id="BPQQ01000022">
    <property type="protein sequence ID" value="GJE00108.1"/>
    <property type="molecule type" value="Genomic_DNA"/>
</dbReference>
<protein>
    <recommendedName>
        <fullName evidence="4">Molybdopterin molybdenumtransferase</fullName>
        <ecNumber evidence="4">2.10.1.1</ecNumber>
    </recommendedName>
</protein>
<dbReference type="Gene3D" id="3.40.980.10">
    <property type="entry name" value="MoaB/Mog-like domain"/>
    <property type="match status" value="1"/>
</dbReference>
<proteinExistence type="inferred from homology"/>
<dbReference type="Gene3D" id="2.170.190.11">
    <property type="entry name" value="Molybdopterin biosynthesis moea protein, domain 3"/>
    <property type="match status" value="1"/>
</dbReference>
<dbReference type="SUPFAM" id="SSF53218">
    <property type="entry name" value="Molybdenum cofactor biosynthesis proteins"/>
    <property type="match status" value="1"/>
</dbReference>
<dbReference type="RefSeq" id="WP_238235173.1">
    <property type="nucleotide sequence ID" value="NZ_BPQQ01000022.1"/>
</dbReference>